<proteinExistence type="predicted"/>
<keyword evidence="3" id="KW-1185">Reference proteome</keyword>
<evidence type="ECO:0000313" key="2">
    <source>
        <dbReference type="EMBL" id="MDC3424687.1"/>
    </source>
</evidence>
<feature type="domain" description="IDEAL" evidence="1">
    <location>
        <begin position="38"/>
        <end position="74"/>
    </location>
</feature>
<dbReference type="RefSeq" id="WP_272436487.1">
    <property type="nucleotide sequence ID" value="NZ_JAMQKB010000007.1"/>
</dbReference>
<name>A0A9X4ALS1_9BACI</name>
<dbReference type="InterPro" id="IPR027393">
    <property type="entry name" value="Virus_scaffolding_prot_C"/>
</dbReference>
<accession>A0A9X4ALS1</accession>
<dbReference type="AlphaFoldDB" id="A0A9X4ALS1"/>
<gene>
    <name evidence="2" type="ORF">NC797_09210</name>
</gene>
<reference evidence="2" key="1">
    <citation type="submission" date="2022-06" db="EMBL/GenBank/DDBJ databases">
        <title>Aquibacillus sp. a new bacterium isolated from soil saline samples.</title>
        <authorList>
            <person name="Galisteo C."/>
            <person name="De La Haba R."/>
            <person name="Sanchez-Porro C."/>
            <person name="Ventosa A."/>
        </authorList>
    </citation>
    <scope>NUCLEOTIDE SEQUENCE</scope>
    <source>
        <strain evidence="2">3ASR75-11</strain>
    </source>
</reference>
<dbReference type="InterPro" id="IPR014957">
    <property type="entry name" value="IDEAL_dom"/>
</dbReference>
<dbReference type="EMBL" id="JAMQKB010000007">
    <property type="protein sequence ID" value="MDC3424687.1"/>
    <property type="molecule type" value="Genomic_DNA"/>
</dbReference>
<protein>
    <submittedName>
        <fullName evidence="2">IDEAL domain-containing protein</fullName>
    </submittedName>
</protein>
<comment type="caution">
    <text evidence="2">The sequence shown here is derived from an EMBL/GenBank/DDBJ whole genome shotgun (WGS) entry which is preliminary data.</text>
</comment>
<dbReference type="Proteomes" id="UP001145050">
    <property type="component" value="Unassembled WGS sequence"/>
</dbReference>
<evidence type="ECO:0000313" key="3">
    <source>
        <dbReference type="Proteomes" id="UP001145050"/>
    </source>
</evidence>
<dbReference type="Pfam" id="PF08858">
    <property type="entry name" value="IDEAL"/>
    <property type="match status" value="1"/>
</dbReference>
<evidence type="ECO:0000259" key="1">
    <source>
        <dbReference type="SMART" id="SM00914"/>
    </source>
</evidence>
<dbReference type="SMART" id="SM00914">
    <property type="entry name" value="IDEAL"/>
    <property type="match status" value="1"/>
</dbReference>
<sequence>MKKHKVIYKLHHFKGKTGTSILAKREVPYEIKLASSLFLDELCYNWNKARLEKEINDSIDAQDKNKFIELSKSYVPYTWE</sequence>
<organism evidence="2 3">
    <name type="scientific">Terrihalobacillus insolitus</name>
    <dbReference type="NCBI Taxonomy" id="2950438"/>
    <lineage>
        <taxon>Bacteria</taxon>
        <taxon>Bacillati</taxon>
        <taxon>Bacillota</taxon>
        <taxon>Bacilli</taxon>
        <taxon>Bacillales</taxon>
        <taxon>Bacillaceae</taxon>
        <taxon>Terrihalobacillus</taxon>
    </lineage>
</organism>
<dbReference type="Gene3D" id="4.10.810.10">
    <property type="entry name" value="Virus Scaffolding Protein, Chain A"/>
    <property type="match status" value="1"/>
</dbReference>